<feature type="transmembrane region" description="Helical" evidence="6">
    <location>
        <begin position="103"/>
        <end position="122"/>
    </location>
</feature>
<keyword evidence="3 6" id="KW-1133">Transmembrane helix</keyword>
<gene>
    <name evidence="7" type="ORF">BHQ10_003732</name>
</gene>
<comment type="subcellular location">
    <subcellularLocation>
        <location evidence="1">Membrane</location>
        <topology evidence="1">Multi-pass membrane protein</topology>
    </subcellularLocation>
</comment>
<dbReference type="STRING" id="1196081.A0A364KVZ3"/>
<feature type="transmembrane region" description="Helical" evidence="6">
    <location>
        <begin position="170"/>
        <end position="193"/>
    </location>
</feature>
<dbReference type="GO" id="GO:0016020">
    <property type="term" value="C:membrane"/>
    <property type="evidence" value="ECO:0007669"/>
    <property type="project" value="UniProtKB-SubCell"/>
</dbReference>
<evidence type="ECO:0000256" key="6">
    <source>
        <dbReference type="SAM" id="Phobius"/>
    </source>
</evidence>
<feature type="transmembrane region" description="Helical" evidence="6">
    <location>
        <begin position="12"/>
        <end position="28"/>
    </location>
</feature>
<feature type="transmembrane region" description="Helical" evidence="6">
    <location>
        <begin position="199"/>
        <end position="219"/>
    </location>
</feature>
<organism evidence="7 8">
    <name type="scientific">Talaromyces amestolkiae</name>
    <dbReference type="NCBI Taxonomy" id="1196081"/>
    <lineage>
        <taxon>Eukaryota</taxon>
        <taxon>Fungi</taxon>
        <taxon>Dikarya</taxon>
        <taxon>Ascomycota</taxon>
        <taxon>Pezizomycotina</taxon>
        <taxon>Eurotiomycetes</taxon>
        <taxon>Eurotiomycetidae</taxon>
        <taxon>Eurotiales</taxon>
        <taxon>Trichocomaceae</taxon>
        <taxon>Talaromyces</taxon>
        <taxon>Talaromyces sect. Talaromyces</taxon>
    </lineage>
</organism>
<dbReference type="GeneID" id="63792948"/>
<dbReference type="InterPro" id="IPR011701">
    <property type="entry name" value="MFS"/>
</dbReference>
<feature type="transmembrane region" description="Helical" evidence="6">
    <location>
        <begin position="326"/>
        <end position="351"/>
    </location>
</feature>
<feature type="transmembrane region" description="Helical" evidence="6">
    <location>
        <begin position="279"/>
        <end position="300"/>
    </location>
</feature>
<comment type="caution">
    <text evidence="7">The sequence shown here is derived from an EMBL/GenBank/DDBJ whole genome shotgun (WGS) entry which is preliminary data.</text>
</comment>
<dbReference type="AlphaFoldDB" id="A0A364KVZ3"/>
<dbReference type="Pfam" id="PF11807">
    <property type="entry name" value="UstYa"/>
    <property type="match status" value="1"/>
</dbReference>
<dbReference type="EMBL" id="MIKG01000006">
    <property type="protein sequence ID" value="RAO67720.1"/>
    <property type="molecule type" value="Genomic_DNA"/>
</dbReference>
<dbReference type="PANTHER" id="PTHR23507">
    <property type="entry name" value="ZGC:174356"/>
    <property type="match status" value="1"/>
</dbReference>
<dbReference type="CDD" id="cd06174">
    <property type="entry name" value="MFS"/>
    <property type="match status" value="1"/>
</dbReference>
<sequence length="803" mass="89824">MNAVIKNGQAGRLVIPLLYFAIFFFFFGENIQQAPRTKIYETILCLQQGIFPAPSTEQENPQCKVSTVQSELAALKGLERLFGIIPTILAVPYGILADRYGHVFIMSMALLGVLLEESWPFLVCRFADRIPVRFILMGPIFEMIGGGTAISSTMMHVVATRNSTDENRTFVFWSIRAISIASAVIAEGLGGFLMAKSAWLTWFVGLISLFLSFITSLLISRVSPQMTSSFKSNTSSSTSIGYGTITTQAENDANVSTTDGKTTTLSRSLRMLNEVKQGFGIVLSNIPLLVLLGAAFSAQLSDDASPMILLLYITGRYHWNYSNATFLSAIADSIQFVVLVVILPYVRLYLVASWKWAGYKCDLIIALVGVYFLTLGTLMLGLGSSVELAIIGLVLTSSAGGVQAATRSLITEKIREEDINVVYSVFTILQRISSALAGPVYSSTYAVGVKMGGDWSGLPFFVAIQAFAAQLNNSVKHVYSPAHEVISYVPVTFNVEDTPGESSPFAGPPRKGLDEAWHELLQYSNVRLTDSEMDRIDTQRKAESVHLPDGGWFATFQFWHELHCIKHIHRFIWPETYFPNVTSAQHADQKIHLEHCLDTLRQGIMCRADITPVTMRWGKKQAVPLGNFSSQHECVNWEALIDWIRPRSISNIFDPGYLNHPIWGQVYTEENLENSNIQAPQQPFDDLESSFNSREFHKGWSDKFGDWIALIALQQAEGWTGYQKTFHSTGGFALLEEIECLLTDNLAIWKVWDCRALREYLTARKNALYHFRITVQKQHDYNHKNFNYDLNHTIQSMYAPSAG</sequence>
<evidence type="ECO:0008006" key="9">
    <source>
        <dbReference type="Google" id="ProtNLM"/>
    </source>
</evidence>
<evidence type="ECO:0000256" key="3">
    <source>
        <dbReference type="ARBA" id="ARBA00022989"/>
    </source>
</evidence>
<keyword evidence="2 6" id="KW-0812">Transmembrane</keyword>
<dbReference type="GO" id="GO:0043386">
    <property type="term" value="P:mycotoxin biosynthetic process"/>
    <property type="evidence" value="ECO:0007669"/>
    <property type="project" value="InterPro"/>
</dbReference>
<dbReference type="Pfam" id="PF07690">
    <property type="entry name" value="MFS_1"/>
    <property type="match status" value="1"/>
</dbReference>
<dbReference type="Gene3D" id="1.20.1250.20">
    <property type="entry name" value="MFS general substrate transporter like domains"/>
    <property type="match status" value="1"/>
</dbReference>
<dbReference type="SUPFAM" id="SSF103473">
    <property type="entry name" value="MFS general substrate transporter"/>
    <property type="match status" value="1"/>
</dbReference>
<dbReference type="InterPro" id="IPR021765">
    <property type="entry name" value="UstYa-like"/>
</dbReference>
<proteinExistence type="inferred from homology"/>
<evidence type="ECO:0000256" key="4">
    <source>
        <dbReference type="ARBA" id="ARBA00023136"/>
    </source>
</evidence>
<dbReference type="InterPro" id="IPR036259">
    <property type="entry name" value="MFS_trans_sf"/>
</dbReference>
<evidence type="ECO:0000256" key="2">
    <source>
        <dbReference type="ARBA" id="ARBA00022692"/>
    </source>
</evidence>
<evidence type="ECO:0000313" key="7">
    <source>
        <dbReference type="EMBL" id="RAO67720.1"/>
    </source>
</evidence>
<evidence type="ECO:0000313" key="8">
    <source>
        <dbReference type="Proteomes" id="UP000249363"/>
    </source>
</evidence>
<dbReference type="Proteomes" id="UP000249363">
    <property type="component" value="Unassembled WGS sequence"/>
</dbReference>
<keyword evidence="8" id="KW-1185">Reference proteome</keyword>
<reference evidence="7 8" key="1">
    <citation type="journal article" date="2017" name="Biotechnol. Biofuels">
        <title>Differential beta-glucosidase expression as a function of carbon source availability in Talaromyces amestolkiae: a genomic and proteomic approach.</title>
        <authorList>
            <person name="de Eugenio L.I."/>
            <person name="Mendez-Liter J.A."/>
            <person name="Nieto-Dominguez M."/>
            <person name="Alonso L."/>
            <person name="Gil-Munoz J."/>
            <person name="Barriuso J."/>
            <person name="Prieto A."/>
            <person name="Martinez M.J."/>
        </authorList>
    </citation>
    <scope>NUCLEOTIDE SEQUENCE [LARGE SCALE GENOMIC DNA]</scope>
    <source>
        <strain evidence="7 8">CIB</strain>
    </source>
</reference>
<feature type="transmembrane region" description="Helical" evidence="6">
    <location>
        <begin position="134"/>
        <end position="158"/>
    </location>
</feature>
<accession>A0A364KVZ3</accession>
<dbReference type="GO" id="GO:0022857">
    <property type="term" value="F:transmembrane transporter activity"/>
    <property type="evidence" value="ECO:0007669"/>
    <property type="project" value="InterPro"/>
</dbReference>
<dbReference type="PANTHER" id="PTHR23507:SF1">
    <property type="entry name" value="FI18259P1-RELATED"/>
    <property type="match status" value="1"/>
</dbReference>
<evidence type="ECO:0000256" key="1">
    <source>
        <dbReference type="ARBA" id="ARBA00004141"/>
    </source>
</evidence>
<keyword evidence="4 6" id="KW-0472">Membrane</keyword>
<dbReference type="OrthoDB" id="3687641at2759"/>
<comment type="similarity">
    <text evidence="5">Belongs to the ustYa family.</text>
</comment>
<feature type="transmembrane region" description="Helical" evidence="6">
    <location>
        <begin position="363"/>
        <end position="382"/>
    </location>
</feature>
<protein>
    <recommendedName>
        <fullName evidence="9">Major facilitator superfamily (MFS) profile domain-containing protein</fullName>
    </recommendedName>
</protein>
<name>A0A364KVZ3_TALAM</name>
<dbReference type="RefSeq" id="XP_040732236.1">
    <property type="nucleotide sequence ID" value="XM_040876021.1"/>
</dbReference>
<evidence type="ECO:0000256" key="5">
    <source>
        <dbReference type="ARBA" id="ARBA00035112"/>
    </source>
</evidence>